<feature type="binding site" evidence="3">
    <location>
        <position position="52"/>
    </location>
    <ligand>
        <name>Zn(2+)</name>
        <dbReference type="ChEBI" id="CHEBI:29105"/>
    </ligand>
</feature>
<dbReference type="PANTHER" id="PTHR10173:SF52">
    <property type="entry name" value="METHIONINE-R-SULFOXIDE REDUCTASE B1"/>
    <property type="match status" value="1"/>
</dbReference>
<feature type="binding site" evidence="3">
    <location>
        <position position="98"/>
    </location>
    <ligand>
        <name>Zn(2+)</name>
        <dbReference type="ChEBI" id="CHEBI:29105"/>
    </ligand>
</feature>
<evidence type="ECO:0000256" key="1">
    <source>
        <dbReference type="ARBA" id="ARBA00023002"/>
    </source>
</evidence>
<name>A0ABX8B837_9BACT</name>
<proteinExistence type="inferred from homology"/>
<feature type="binding site" evidence="3">
    <location>
        <position position="101"/>
    </location>
    <ligand>
        <name>Zn(2+)</name>
        <dbReference type="ChEBI" id="CHEBI:29105"/>
    </ligand>
</feature>
<dbReference type="HAMAP" id="MF_01400">
    <property type="entry name" value="MsrB"/>
    <property type="match status" value="1"/>
</dbReference>
<evidence type="ECO:0000313" key="6">
    <source>
        <dbReference type="Proteomes" id="UP000677668"/>
    </source>
</evidence>
<comment type="similarity">
    <text evidence="3">Belongs to the MsrB Met sulfoxide reductase family.</text>
</comment>
<dbReference type="PANTHER" id="PTHR10173">
    <property type="entry name" value="METHIONINE SULFOXIDE REDUCTASE"/>
    <property type="match status" value="1"/>
</dbReference>
<dbReference type="NCBIfam" id="TIGR00357">
    <property type="entry name" value="peptide-methionine (R)-S-oxide reductase MsrB"/>
    <property type="match status" value="1"/>
</dbReference>
<gene>
    <name evidence="3 5" type="primary">msrB</name>
    <name evidence="5" type="ORF">J8C05_14640</name>
</gene>
<dbReference type="Pfam" id="PF01641">
    <property type="entry name" value="SelR"/>
    <property type="match status" value="1"/>
</dbReference>
<dbReference type="InterPro" id="IPR002579">
    <property type="entry name" value="Met_Sox_Rdtase_MsrB_dom"/>
</dbReference>
<dbReference type="InterPro" id="IPR028427">
    <property type="entry name" value="Met_Sox_Rdtase_MsrB"/>
</dbReference>
<protein>
    <recommendedName>
        <fullName evidence="3">Peptide methionine sulfoxide reductase MsrB</fullName>
        <ecNumber evidence="3">1.8.4.12</ecNumber>
    </recommendedName>
    <alternativeName>
        <fullName evidence="3">Peptide-methionine (R)-S-oxide reductase</fullName>
    </alternativeName>
</protein>
<dbReference type="GO" id="GO:0033743">
    <property type="term" value="F:peptide-methionine (R)-S-oxide reductase activity"/>
    <property type="evidence" value="ECO:0007669"/>
    <property type="project" value="UniProtKB-EC"/>
</dbReference>
<evidence type="ECO:0000313" key="5">
    <source>
        <dbReference type="EMBL" id="QUV95251.1"/>
    </source>
</evidence>
<keyword evidence="1 3" id="KW-0560">Oxidoreductase</keyword>
<dbReference type="Proteomes" id="UP000677668">
    <property type="component" value="Chromosome 2"/>
</dbReference>
<comment type="catalytic activity">
    <reaction evidence="2 3">
        <text>L-methionyl-[protein] + [thioredoxin]-disulfide + H2O = L-methionyl-(R)-S-oxide-[protein] + [thioredoxin]-dithiol</text>
        <dbReference type="Rhea" id="RHEA:24164"/>
        <dbReference type="Rhea" id="RHEA-COMP:10698"/>
        <dbReference type="Rhea" id="RHEA-COMP:10700"/>
        <dbReference type="Rhea" id="RHEA-COMP:12313"/>
        <dbReference type="Rhea" id="RHEA-COMP:12314"/>
        <dbReference type="ChEBI" id="CHEBI:15377"/>
        <dbReference type="ChEBI" id="CHEBI:16044"/>
        <dbReference type="ChEBI" id="CHEBI:29950"/>
        <dbReference type="ChEBI" id="CHEBI:45764"/>
        <dbReference type="ChEBI" id="CHEBI:50058"/>
        <dbReference type="EC" id="1.8.4.12"/>
    </reaction>
</comment>
<comment type="cofactor">
    <cofactor evidence="3">
        <name>Zn(2+)</name>
        <dbReference type="ChEBI" id="CHEBI:29105"/>
    </cofactor>
    <text evidence="3">Binds 1 zinc ion per subunit. The zinc ion is important for the structural integrity of the protein.</text>
</comment>
<keyword evidence="3" id="KW-0479">Metal-binding</keyword>
<feature type="domain" description="MsrB" evidence="4">
    <location>
        <begin position="10"/>
        <end position="133"/>
    </location>
</feature>
<feature type="active site" description="Nucleophile" evidence="3">
    <location>
        <position position="122"/>
    </location>
</feature>
<keyword evidence="3" id="KW-0862">Zinc</keyword>
<evidence type="ECO:0000259" key="4">
    <source>
        <dbReference type="PROSITE" id="PS51790"/>
    </source>
</evidence>
<dbReference type="Gene3D" id="2.170.150.20">
    <property type="entry name" value="Peptide methionine sulfoxide reductase"/>
    <property type="match status" value="1"/>
</dbReference>
<organism evidence="5 6">
    <name type="scientific">Chloracidobacterium sp. N</name>
    <dbReference type="NCBI Taxonomy" id="2821540"/>
    <lineage>
        <taxon>Bacteria</taxon>
        <taxon>Pseudomonadati</taxon>
        <taxon>Acidobacteriota</taxon>
        <taxon>Terriglobia</taxon>
        <taxon>Terriglobales</taxon>
        <taxon>Acidobacteriaceae</taxon>
        <taxon>Chloracidobacterium</taxon>
        <taxon>Chloracidobacterium aggregatum</taxon>
    </lineage>
</organism>
<feature type="binding site" evidence="3">
    <location>
        <position position="49"/>
    </location>
    <ligand>
        <name>Zn(2+)</name>
        <dbReference type="ChEBI" id="CHEBI:29105"/>
    </ligand>
</feature>
<evidence type="ECO:0000256" key="3">
    <source>
        <dbReference type="HAMAP-Rule" id="MF_01400"/>
    </source>
</evidence>
<dbReference type="InterPro" id="IPR011057">
    <property type="entry name" value="Mss4-like_sf"/>
</dbReference>
<reference evidence="5 6" key="1">
    <citation type="submission" date="2021-03" db="EMBL/GenBank/DDBJ databases">
        <title>Genomic and phenotypic characterization of Chloracidobacterium isolates provides evidence for multiple species.</title>
        <authorList>
            <person name="Saini M.K."/>
            <person name="Costas A.M.G."/>
            <person name="Tank M."/>
            <person name="Bryant D.A."/>
        </authorList>
    </citation>
    <scope>NUCLEOTIDE SEQUENCE [LARGE SCALE GENOMIC DNA]</scope>
    <source>
        <strain evidence="5 6">N</strain>
    </source>
</reference>
<accession>A0ABX8B837</accession>
<sequence>MKTFPVQKDEAEWQAQLTPEQYYVTRLKGTERAFTGKLYREKRTGTYHCVACGAPLFTSATKYESGSGWPSFWEPVTPEAVVTELDLSHGMRRLEVMCAQCGSHLGHVFEDGPRDKTGLRYCINSISMDFKPAEE</sequence>
<dbReference type="EMBL" id="CP072643">
    <property type="protein sequence ID" value="QUV95251.1"/>
    <property type="molecule type" value="Genomic_DNA"/>
</dbReference>
<evidence type="ECO:0000256" key="2">
    <source>
        <dbReference type="ARBA" id="ARBA00048488"/>
    </source>
</evidence>
<dbReference type="PROSITE" id="PS51790">
    <property type="entry name" value="MSRB"/>
    <property type="match status" value="1"/>
</dbReference>
<dbReference type="RefSeq" id="WP_211423486.1">
    <property type="nucleotide sequence ID" value="NZ_CP072643.1"/>
</dbReference>
<dbReference type="SUPFAM" id="SSF51316">
    <property type="entry name" value="Mss4-like"/>
    <property type="match status" value="1"/>
</dbReference>
<keyword evidence="6" id="KW-1185">Reference proteome</keyword>
<dbReference type="EC" id="1.8.4.12" evidence="3"/>